<reference evidence="11" key="1">
    <citation type="journal article" date="2022" name="Arch. Microbiol.">
        <title>Pseudodesulfovibrio sediminis sp. nov., a mesophilic and neutrophilic sulfate-reducing bacterium isolated from sediment of a brackish lake.</title>
        <authorList>
            <person name="Takahashi A."/>
            <person name="Kojima H."/>
            <person name="Watanabe M."/>
            <person name="Fukui M."/>
        </authorList>
    </citation>
    <scope>NUCLEOTIDE SEQUENCE</scope>
    <source>
        <strain evidence="11">SF6</strain>
    </source>
</reference>
<evidence type="ECO:0000256" key="7">
    <source>
        <dbReference type="ARBA" id="ARBA00023136"/>
    </source>
</evidence>
<dbReference type="InterPro" id="IPR002898">
    <property type="entry name" value="MotA_ExbB_proton_chnl"/>
</dbReference>
<gene>
    <name evidence="11" type="ORF">PSDVSF_31720</name>
</gene>
<keyword evidence="4 9" id="KW-0812">Transmembrane</keyword>
<evidence type="ECO:0000256" key="1">
    <source>
        <dbReference type="ARBA" id="ARBA00004651"/>
    </source>
</evidence>
<evidence type="ECO:0000256" key="6">
    <source>
        <dbReference type="ARBA" id="ARBA00022989"/>
    </source>
</evidence>
<dbReference type="EMBL" id="AP024485">
    <property type="protein sequence ID" value="BCS89930.1"/>
    <property type="molecule type" value="Genomic_DNA"/>
</dbReference>
<sequence length="181" mass="19249">MLDMFAKGGLLMWPIVFCSVVALAIMMSKAVQFGFVSRTVHLTPQQVFSRHPELLSPILDAVDNGKAEDEIASVGTLLVRQLERGLGTLSLISAICPLLGLTGTVIGMIQTFQVIASSGSAVNPGMLASGIWEALITTAAGLLVAIPVHVAHHYLDGRMGEIVYTLQQLVSKLIAVRANEV</sequence>
<keyword evidence="2 8" id="KW-0813">Transport</keyword>
<evidence type="ECO:0000256" key="9">
    <source>
        <dbReference type="SAM" id="Phobius"/>
    </source>
</evidence>
<proteinExistence type="inferred from homology"/>
<keyword evidence="5 8" id="KW-0653">Protein transport</keyword>
<evidence type="ECO:0000256" key="2">
    <source>
        <dbReference type="ARBA" id="ARBA00022448"/>
    </source>
</evidence>
<accession>A0ABN6EXH7</accession>
<dbReference type="InterPro" id="IPR050790">
    <property type="entry name" value="ExbB/TolQ_transport"/>
</dbReference>
<keyword evidence="3" id="KW-1003">Cell membrane</keyword>
<keyword evidence="6 9" id="KW-1133">Transmembrane helix</keyword>
<name>A0ABN6EXH7_9BACT</name>
<dbReference type="PANTHER" id="PTHR30625:SF15">
    <property type="entry name" value="BIOPOLYMER TRANSPORT PROTEIN EXBB"/>
    <property type="match status" value="1"/>
</dbReference>
<evidence type="ECO:0000313" key="12">
    <source>
        <dbReference type="Proteomes" id="UP001053296"/>
    </source>
</evidence>
<keyword evidence="11" id="KW-0966">Cell projection</keyword>
<dbReference type="PANTHER" id="PTHR30625">
    <property type="entry name" value="PROTEIN TOLQ"/>
    <property type="match status" value="1"/>
</dbReference>
<evidence type="ECO:0000256" key="5">
    <source>
        <dbReference type="ARBA" id="ARBA00022927"/>
    </source>
</evidence>
<keyword evidence="11" id="KW-0969">Cilium</keyword>
<evidence type="ECO:0000259" key="10">
    <source>
        <dbReference type="Pfam" id="PF01618"/>
    </source>
</evidence>
<feature type="domain" description="MotA/TolQ/ExbB proton channel" evidence="10">
    <location>
        <begin position="61"/>
        <end position="167"/>
    </location>
</feature>
<evidence type="ECO:0000313" key="11">
    <source>
        <dbReference type="EMBL" id="BCS89930.1"/>
    </source>
</evidence>
<dbReference type="RefSeq" id="WP_229591882.1">
    <property type="nucleotide sequence ID" value="NZ_AP024485.1"/>
</dbReference>
<protein>
    <submittedName>
        <fullName evidence="11">Flagellar motor protein MotA</fullName>
    </submittedName>
</protein>
<comment type="similarity">
    <text evidence="8">Belongs to the exbB/tolQ family.</text>
</comment>
<comment type="subcellular location">
    <subcellularLocation>
        <location evidence="1">Cell membrane</location>
        <topology evidence="1">Multi-pass membrane protein</topology>
    </subcellularLocation>
    <subcellularLocation>
        <location evidence="8">Membrane</location>
        <topology evidence="8">Multi-pass membrane protein</topology>
    </subcellularLocation>
</comment>
<evidence type="ECO:0000256" key="4">
    <source>
        <dbReference type="ARBA" id="ARBA00022692"/>
    </source>
</evidence>
<feature type="transmembrane region" description="Helical" evidence="9">
    <location>
        <begin position="129"/>
        <end position="150"/>
    </location>
</feature>
<keyword evidence="11" id="KW-0282">Flagellum</keyword>
<feature type="transmembrane region" description="Helical" evidence="9">
    <location>
        <begin position="12"/>
        <end position="31"/>
    </location>
</feature>
<feature type="transmembrane region" description="Helical" evidence="9">
    <location>
        <begin position="86"/>
        <end position="109"/>
    </location>
</feature>
<dbReference type="Pfam" id="PF01618">
    <property type="entry name" value="MotA_ExbB"/>
    <property type="match status" value="1"/>
</dbReference>
<keyword evidence="7 9" id="KW-0472">Membrane</keyword>
<evidence type="ECO:0000256" key="8">
    <source>
        <dbReference type="RuleBase" id="RU004057"/>
    </source>
</evidence>
<keyword evidence="12" id="KW-1185">Reference proteome</keyword>
<dbReference type="Proteomes" id="UP001053296">
    <property type="component" value="Chromosome"/>
</dbReference>
<evidence type="ECO:0000256" key="3">
    <source>
        <dbReference type="ARBA" id="ARBA00022475"/>
    </source>
</evidence>
<organism evidence="11 12">
    <name type="scientific">Pseudodesulfovibrio sediminis</name>
    <dbReference type="NCBI Taxonomy" id="2810563"/>
    <lineage>
        <taxon>Bacteria</taxon>
        <taxon>Pseudomonadati</taxon>
        <taxon>Thermodesulfobacteriota</taxon>
        <taxon>Desulfovibrionia</taxon>
        <taxon>Desulfovibrionales</taxon>
        <taxon>Desulfovibrionaceae</taxon>
    </lineage>
</organism>